<dbReference type="InterPro" id="IPR006158">
    <property type="entry name" value="Cobalamin-bd"/>
</dbReference>
<dbReference type="InterPro" id="IPR036594">
    <property type="entry name" value="Meth_synthase_dom"/>
</dbReference>
<keyword evidence="7" id="KW-1185">Reference proteome</keyword>
<dbReference type="PROSITE" id="PS51332">
    <property type="entry name" value="B12_BINDING"/>
    <property type="match status" value="1"/>
</dbReference>
<comment type="similarity">
    <text evidence="1">Belongs to the methylamine corrinoid protein family.</text>
</comment>
<feature type="domain" description="B12-binding N-terminal" evidence="5">
    <location>
        <begin position="3"/>
        <end position="97"/>
    </location>
</feature>
<dbReference type="SMART" id="SM01018">
    <property type="entry name" value="B12-binding_2"/>
    <property type="match status" value="1"/>
</dbReference>
<evidence type="ECO:0000259" key="5">
    <source>
        <dbReference type="PROSITE" id="PS51337"/>
    </source>
</evidence>
<evidence type="ECO:0000256" key="2">
    <source>
        <dbReference type="ARBA" id="ARBA00022723"/>
    </source>
</evidence>
<proteinExistence type="inferred from homology"/>
<dbReference type="PANTHER" id="PTHR45833">
    <property type="entry name" value="METHIONINE SYNTHASE"/>
    <property type="match status" value="1"/>
</dbReference>
<comment type="caution">
    <text evidence="6">The sequence shown here is derived from an EMBL/GenBank/DDBJ whole genome shotgun (WGS) entry which is preliminary data.</text>
</comment>
<dbReference type="GO" id="GO:0046653">
    <property type="term" value="P:tetrahydrofolate metabolic process"/>
    <property type="evidence" value="ECO:0007669"/>
    <property type="project" value="TreeGrafter"/>
</dbReference>
<dbReference type="InterPro" id="IPR003759">
    <property type="entry name" value="Cbl-bd_cap"/>
</dbReference>
<organism evidence="6 7">
    <name type="scientific">Selenomonas montiformis</name>
    <dbReference type="NCBI Taxonomy" id="2652285"/>
    <lineage>
        <taxon>Bacteria</taxon>
        <taxon>Bacillati</taxon>
        <taxon>Bacillota</taxon>
        <taxon>Negativicutes</taxon>
        <taxon>Selenomonadales</taxon>
        <taxon>Selenomonadaceae</taxon>
        <taxon>Selenomonas</taxon>
    </lineage>
</organism>
<dbReference type="PROSITE" id="PS51337">
    <property type="entry name" value="B12_BINDING_NTER"/>
    <property type="match status" value="1"/>
</dbReference>
<evidence type="ECO:0000256" key="1">
    <source>
        <dbReference type="ARBA" id="ARBA00010854"/>
    </source>
</evidence>
<feature type="domain" description="B12-binding" evidence="4">
    <location>
        <begin position="97"/>
        <end position="223"/>
    </location>
</feature>
<accession>A0A6I2UYJ4</accession>
<dbReference type="SUPFAM" id="SSF52242">
    <property type="entry name" value="Cobalamin (vitamin B12)-binding domain"/>
    <property type="match status" value="1"/>
</dbReference>
<evidence type="ECO:0000313" key="6">
    <source>
        <dbReference type="EMBL" id="MSV25164.1"/>
    </source>
</evidence>
<reference evidence="6 7" key="1">
    <citation type="submission" date="2019-08" db="EMBL/GenBank/DDBJ databases">
        <title>In-depth cultivation of the pig gut microbiome towards novel bacterial diversity and tailored functional studies.</title>
        <authorList>
            <person name="Wylensek D."/>
            <person name="Hitch T.C.A."/>
            <person name="Clavel T."/>
        </authorList>
    </citation>
    <scope>NUCLEOTIDE SEQUENCE [LARGE SCALE GENOMIC DNA]</scope>
    <source>
        <strain evidence="7">WCA-380-WT-3B3</strain>
    </source>
</reference>
<dbReference type="GO" id="GO:0008705">
    <property type="term" value="F:methionine synthase activity"/>
    <property type="evidence" value="ECO:0007669"/>
    <property type="project" value="TreeGrafter"/>
</dbReference>
<dbReference type="GO" id="GO:0005829">
    <property type="term" value="C:cytosol"/>
    <property type="evidence" value="ECO:0007669"/>
    <property type="project" value="TreeGrafter"/>
</dbReference>
<evidence type="ECO:0000259" key="4">
    <source>
        <dbReference type="PROSITE" id="PS51332"/>
    </source>
</evidence>
<gene>
    <name evidence="6" type="ORF">FYJ78_08220</name>
</gene>
<dbReference type="GO" id="GO:0031419">
    <property type="term" value="F:cobalamin binding"/>
    <property type="evidence" value="ECO:0007669"/>
    <property type="project" value="InterPro"/>
</dbReference>
<dbReference type="GO" id="GO:0046872">
    <property type="term" value="F:metal ion binding"/>
    <property type="evidence" value="ECO:0007669"/>
    <property type="project" value="UniProtKB-KW"/>
</dbReference>
<dbReference type="Gene3D" id="1.10.1240.10">
    <property type="entry name" value="Methionine synthase domain"/>
    <property type="match status" value="1"/>
</dbReference>
<dbReference type="EMBL" id="VUNL01000008">
    <property type="protein sequence ID" value="MSV25164.1"/>
    <property type="molecule type" value="Genomic_DNA"/>
</dbReference>
<dbReference type="InterPro" id="IPR036724">
    <property type="entry name" value="Cobalamin-bd_sf"/>
</dbReference>
<dbReference type="FunFam" id="3.40.50.280:FF:000003">
    <property type="entry name" value="Dimethylamine methyltransferase corrinoid protein"/>
    <property type="match status" value="1"/>
</dbReference>
<keyword evidence="3" id="KW-0170">Cobalt</keyword>
<dbReference type="Gene3D" id="3.40.50.280">
    <property type="entry name" value="Cobalamin-binding domain"/>
    <property type="match status" value="1"/>
</dbReference>
<dbReference type="PANTHER" id="PTHR45833:SF1">
    <property type="entry name" value="METHIONINE SYNTHASE"/>
    <property type="match status" value="1"/>
</dbReference>
<dbReference type="Pfam" id="PF02607">
    <property type="entry name" value="B12-binding_2"/>
    <property type="match status" value="1"/>
</dbReference>
<protein>
    <submittedName>
        <fullName evidence="6">Cobalamin-binding protein</fullName>
    </submittedName>
</protein>
<dbReference type="SUPFAM" id="SSF47644">
    <property type="entry name" value="Methionine synthase domain"/>
    <property type="match status" value="1"/>
</dbReference>
<name>A0A6I2UYJ4_9FIRM</name>
<dbReference type="Proteomes" id="UP000430222">
    <property type="component" value="Unassembled WGS sequence"/>
</dbReference>
<sequence length="223" mass="24189">MADAVAEAKEEIRRRLADAIRDMEVETAADTARVITTAGWFEMELLETAVAAGMSEASRLYEEGEYFIPELLSCADAAEEATKIFRPYMMGQRPEPKGCVVIGSVAGDTHDIGKNIVALVVEAAGYDVFDIGRDVSAERFVDAVIEKQADALALASLMTTSMNHMADVIQLMERRGCRQSCRVIVGGKPISPSFAQKIGADYYSASAGDTVRILDEIMKTHGN</sequence>
<keyword evidence="2" id="KW-0479">Metal-binding</keyword>
<dbReference type="InterPro" id="IPR050554">
    <property type="entry name" value="Met_Synthase/Corrinoid"/>
</dbReference>
<evidence type="ECO:0000313" key="7">
    <source>
        <dbReference type="Proteomes" id="UP000430222"/>
    </source>
</evidence>
<dbReference type="GO" id="GO:0050667">
    <property type="term" value="P:homocysteine metabolic process"/>
    <property type="evidence" value="ECO:0007669"/>
    <property type="project" value="TreeGrafter"/>
</dbReference>
<evidence type="ECO:0000256" key="3">
    <source>
        <dbReference type="ARBA" id="ARBA00023285"/>
    </source>
</evidence>
<dbReference type="RefSeq" id="WP_154620943.1">
    <property type="nucleotide sequence ID" value="NZ_VUNL01000008.1"/>
</dbReference>
<dbReference type="Pfam" id="PF02310">
    <property type="entry name" value="B12-binding"/>
    <property type="match status" value="1"/>
</dbReference>
<dbReference type="AlphaFoldDB" id="A0A6I2UYJ4"/>